<dbReference type="OrthoDB" id="1708823at2759"/>
<accession>A0A9P9A873</accession>
<dbReference type="GO" id="GO:0019948">
    <property type="term" value="F:SUMO activating enzyme activity"/>
    <property type="evidence" value="ECO:0007669"/>
    <property type="project" value="TreeGrafter"/>
</dbReference>
<evidence type="ECO:0000313" key="10">
    <source>
        <dbReference type="Proteomes" id="UP000770015"/>
    </source>
</evidence>
<sequence>MDQQQHQTPAETAPQPQSQGAPSEPAAAPAPIALTDLTNSGNPLMAAHSAPMDQVLPEALQEVAPAAVPEIFPGSLSADALYMPLQQQQQLFLDPSNPNQLPIADPTVLPLMAPPVVDNTISAAEIALYDRQIRLWGIQAQQRIRGANVLLITMKALANEVAKNLVLAGIGSLTILDGDVVTEADLGSQFFLSAAEGHIGRNRAEAASAAIARLNPRVRVIVDQESIKAKGTSYFAAFDVVVATDLDSGLLTFINTATRLHQKPFYAAGTHGLYGFVFSDLIEHDYVIERDLSNVPTRLGPEGRSRTRSVVAVKTRTEGGKTRETVTKRELYSTWFLSSDGSSLPDEFASSARRKRAVGPALSCLRALWEFQSLNAGRLPGLTKEDLGLFTKLATGQHAQLGLPAETLRSDFLRSFLQNLGSEVAPVTAILGGQLAQDVINVLGQSQQPIQNTIIFDGNTMESSMYSLHPAGALGRELLSFSTPAAPVANGLEMPLPGVMMNMDGTLDFSGGGAIMTQ</sequence>
<dbReference type="Pfam" id="PF00899">
    <property type="entry name" value="ThiF"/>
    <property type="match status" value="1"/>
</dbReference>
<feature type="region of interest" description="Disordered" evidence="7">
    <location>
        <begin position="1"/>
        <end position="29"/>
    </location>
</feature>
<keyword evidence="4" id="KW-0833">Ubl conjugation pathway</keyword>
<feature type="domain" description="THIF-type NAD/FAD binding fold" evidence="8">
    <location>
        <begin position="129"/>
        <end position="465"/>
    </location>
</feature>
<dbReference type="EMBL" id="JAGSXJ010000028">
    <property type="protein sequence ID" value="KAH6671508.1"/>
    <property type="molecule type" value="Genomic_DNA"/>
</dbReference>
<dbReference type="Gene3D" id="3.40.50.720">
    <property type="entry name" value="NAD(P)-binding Rossmann-like Domain"/>
    <property type="match status" value="1"/>
</dbReference>
<dbReference type="PRINTS" id="PR01849">
    <property type="entry name" value="UBIQUITINACT"/>
</dbReference>
<comment type="similarity">
    <text evidence="3">Belongs to the ubiquitin-activating E1 family.</text>
</comment>
<evidence type="ECO:0000313" key="9">
    <source>
        <dbReference type="EMBL" id="KAH6671508.1"/>
    </source>
</evidence>
<dbReference type="GO" id="GO:0005737">
    <property type="term" value="C:cytoplasm"/>
    <property type="evidence" value="ECO:0007669"/>
    <property type="project" value="TreeGrafter"/>
</dbReference>
<keyword evidence="10" id="KW-1185">Reference proteome</keyword>
<evidence type="ECO:0000256" key="2">
    <source>
        <dbReference type="ARBA" id="ARBA00004718"/>
    </source>
</evidence>
<dbReference type="SUPFAM" id="SSF69572">
    <property type="entry name" value="Activating enzymes of the ubiquitin-like proteins"/>
    <property type="match status" value="1"/>
</dbReference>
<dbReference type="InterPro" id="IPR035985">
    <property type="entry name" value="Ubiquitin-activating_enz"/>
</dbReference>
<dbReference type="InterPro" id="IPR000011">
    <property type="entry name" value="UBQ/SUMO-activ_enz_E1-like"/>
</dbReference>
<dbReference type="PANTHER" id="PTHR10953">
    <property type="entry name" value="UBIQUITIN-ACTIVATING ENZYME E1"/>
    <property type="match status" value="1"/>
</dbReference>
<dbReference type="AlphaFoldDB" id="A0A9P9A873"/>
<evidence type="ECO:0000256" key="5">
    <source>
        <dbReference type="ARBA" id="ARBA00023242"/>
    </source>
</evidence>
<evidence type="ECO:0000256" key="7">
    <source>
        <dbReference type="SAM" id="MobiDB-lite"/>
    </source>
</evidence>
<evidence type="ECO:0000256" key="1">
    <source>
        <dbReference type="ARBA" id="ARBA00004123"/>
    </source>
</evidence>
<dbReference type="Proteomes" id="UP000770015">
    <property type="component" value="Unassembled WGS sequence"/>
</dbReference>
<protein>
    <recommendedName>
        <fullName evidence="6">Ubiquitin-like 1-activating enzyme E1A</fullName>
    </recommendedName>
</protein>
<comment type="subcellular location">
    <subcellularLocation>
        <location evidence="1">Nucleus</location>
    </subcellularLocation>
</comment>
<dbReference type="PANTHER" id="PTHR10953:SF162">
    <property type="entry name" value="SUMO-ACTIVATING ENZYME SUBUNIT 1"/>
    <property type="match status" value="1"/>
</dbReference>
<keyword evidence="5" id="KW-0539">Nucleus</keyword>
<evidence type="ECO:0000256" key="3">
    <source>
        <dbReference type="ARBA" id="ARBA00005673"/>
    </source>
</evidence>
<dbReference type="GO" id="GO:0016925">
    <property type="term" value="P:protein sumoylation"/>
    <property type="evidence" value="ECO:0007669"/>
    <property type="project" value="TreeGrafter"/>
</dbReference>
<comment type="caution">
    <text evidence="9">The sequence shown here is derived from an EMBL/GenBank/DDBJ whole genome shotgun (WGS) entry which is preliminary data.</text>
</comment>
<evidence type="ECO:0000256" key="6">
    <source>
        <dbReference type="ARBA" id="ARBA00044354"/>
    </source>
</evidence>
<evidence type="ECO:0000256" key="4">
    <source>
        <dbReference type="ARBA" id="ARBA00022786"/>
    </source>
</evidence>
<reference evidence="9" key="1">
    <citation type="journal article" date="2021" name="Nat. Commun.">
        <title>Genetic determinants of endophytism in the Arabidopsis root mycobiome.</title>
        <authorList>
            <person name="Mesny F."/>
            <person name="Miyauchi S."/>
            <person name="Thiergart T."/>
            <person name="Pickel B."/>
            <person name="Atanasova L."/>
            <person name="Karlsson M."/>
            <person name="Huettel B."/>
            <person name="Barry K.W."/>
            <person name="Haridas S."/>
            <person name="Chen C."/>
            <person name="Bauer D."/>
            <person name="Andreopoulos W."/>
            <person name="Pangilinan J."/>
            <person name="LaButti K."/>
            <person name="Riley R."/>
            <person name="Lipzen A."/>
            <person name="Clum A."/>
            <person name="Drula E."/>
            <person name="Henrissat B."/>
            <person name="Kohler A."/>
            <person name="Grigoriev I.V."/>
            <person name="Martin F.M."/>
            <person name="Hacquard S."/>
        </authorList>
    </citation>
    <scope>NUCLEOTIDE SEQUENCE</scope>
    <source>
        <strain evidence="9">MPI-SDFR-AT-0117</strain>
    </source>
</reference>
<feature type="compositionally biased region" description="Low complexity" evidence="7">
    <location>
        <begin position="13"/>
        <end position="29"/>
    </location>
</feature>
<comment type="pathway">
    <text evidence="2">Protein modification; protein sumoylation.</text>
</comment>
<proteinExistence type="inferred from homology"/>
<name>A0A9P9A873_9PEZI</name>
<feature type="compositionally biased region" description="Polar residues" evidence="7">
    <location>
        <begin position="1"/>
        <end position="10"/>
    </location>
</feature>
<gene>
    <name evidence="9" type="ORF">F5X68DRAFT_270740</name>
</gene>
<evidence type="ECO:0000259" key="8">
    <source>
        <dbReference type="Pfam" id="PF00899"/>
    </source>
</evidence>
<organism evidence="9 10">
    <name type="scientific">Plectosphaerella plurivora</name>
    <dbReference type="NCBI Taxonomy" id="936078"/>
    <lineage>
        <taxon>Eukaryota</taxon>
        <taxon>Fungi</taxon>
        <taxon>Dikarya</taxon>
        <taxon>Ascomycota</taxon>
        <taxon>Pezizomycotina</taxon>
        <taxon>Sordariomycetes</taxon>
        <taxon>Hypocreomycetidae</taxon>
        <taxon>Glomerellales</taxon>
        <taxon>Plectosphaerellaceae</taxon>
        <taxon>Plectosphaerella</taxon>
    </lineage>
</organism>
<dbReference type="InterPro" id="IPR000594">
    <property type="entry name" value="ThiF_NAD_FAD-bd"/>
</dbReference>
<dbReference type="InterPro" id="IPR045886">
    <property type="entry name" value="ThiF/MoeB/HesA"/>
</dbReference>
<dbReference type="GO" id="GO:0031510">
    <property type="term" value="C:SUMO activating enzyme complex"/>
    <property type="evidence" value="ECO:0007669"/>
    <property type="project" value="TreeGrafter"/>
</dbReference>